<gene>
    <name evidence="1" type="ORF">FOZ63_028270</name>
</gene>
<evidence type="ECO:0000313" key="2">
    <source>
        <dbReference type="Proteomes" id="UP000553632"/>
    </source>
</evidence>
<dbReference type="AlphaFoldDB" id="A0A7J6SUK8"/>
<dbReference type="Proteomes" id="UP000553632">
    <property type="component" value="Unassembled WGS sequence"/>
</dbReference>
<dbReference type="EMBL" id="JABANO010015826">
    <property type="protein sequence ID" value="KAF4736222.1"/>
    <property type="molecule type" value="Genomic_DNA"/>
</dbReference>
<keyword evidence="2" id="KW-1185">Reference proteome</keyword>
<organism evidence="1 2">
    <name type="scientific">Perkinsus olseni</name>
    <name type="common">Perkinsus atlanticus</name>
    <dbReference type="NCBI Taxonomy" id="32597"/>
    <lineage>
        <taxon>Eukaryota</taxon>
        <taxon>Sar</taxon>
        <taxon>Alveolata</taxon>
        <taxon>Perkinsozoa</taxon>
        <taxon>Perkinsea</taxon>
        <taxon>Perkinsida</taxon>
        <taxon>Perkinsidae</taxon>
        <taxon>Perkinsus</taxon>
    </lineage>
</organism>
<evidence type="ECO:0000313" key="1">
    <source>
        <dbReference type="EMBL" id="KAF4736222.1"/>
    </source>
</evidence>
<accession>A0A7J6SUK8</accession>
<comment type="caution">
    <text evidence="1">The sequence shown here is derived from an EMBL/GenBank/DDBJ whole genome shotgun (WGS) entry which is preliminary data.</text>
</comment>
<proteinExistence type="predicted"/>
<reference evidence="1 2" key="1">
    <citation type="submission" date="2020-04" db="EMBL/GenBank/DDBJ databases">
        <title>Perkinsus olseni comparative genomics.</title>
        <authorList>
            <person name="Bogema D.R."/>
        </authorList>
    </citation>
    <scope>NUCLEOTIDE SEQUENCE [LARGE SCALE GENOMIC DNA]</scope>
    <source>
        <strain evidence="1 2">ATCC PRA-207</strain>
    </source>
</reference>
<protein>
    <submittedName>
        <fullName evidence="1">Uncharacterized protein</fullName>
    </submittedName>
</protein>
<feature type="non-terminal residue" evidence="1">
    <location>
        <position position="94"/>
    </location>
</feature>
<name>A0A7J6SUK8_PEROL</name>
<sequence>VRFAKKILAEDINFKAAISLLAASPSYGVEPTKAPIELEGPLLFLLVLVYTGAEWWIPANRLKTVQIALENDVDYSTPYYCSSRAGARYLTDVR</sequence>